<evidence type="ECO:0000256" key="1">
    <source>
        <dbReference type="SAM" id="SignalP"/>
    </source>
</evidence>
<dbReference type="Gene3D" id="3.40.710.10">
    <property type="entry name" value="DD-peptidase/beta-lactamase superfamily"/>
    <property type="match status" value="1"/>
</dbReference>
<feature type="domain" description="Beta-lactamase-related" evidence="2">
    <location>
        <begin position="46"/>
        <end position="413"/>
    </location>
</feature>
<dbReference type="InterPro" id="IPR012338">
    <property type="entry name" value="Beta-lactam/transpept-like"/>
</dbReference>
<sequence>MMGKAVMDRRNFLASLGAGAAIMGLGGAATKAIAALAEAGDWAGVQAFLEAYLERTSLPGGIIAIGRGQEAPRYFASGTASRVESRAIDQDSLWRVYSMTKPITGMAAMMLIEDGAMSLDQNIADILPEFSDPQVLVDPQASLEARPAARPITIRNLLTHTAGLGYTIVTTGPLLGEYQRLGLEPGVIRNEPTPNVESRPSSLAEFSERLATLPLIADPGSVWSYSVSLDLMGHVIETVSGMGFDAFLQQRLFDPLGMANTFFQVPDDKLALLTDNHGVVEDSPPVVLDPAANSVYADPPQFLYGGAGLVSSARDYDRFLAMCLGEGAIPGARVMASETARLAMSNLLPEGVEMPAGLAGQGFGAAGRMRAEAVPGGEGAGTYGWGGAASTVGTADRGNGLRIGGYIQLMPSPATTFTQEATQAVYASLDSGQADQEEAA</sequence>
<dbReference type="SUPFAM" id="SSF56601">
    <property type="entry name" value="beta-lactamase/transpeptidase-like"/>
    <property type="match status" value="1"/>
</dbReference>
<feature type="chain" id="PRO_5033059398" evidence="1">
    <location>
        <begin position="21"/>
        <end position="440"/>
    </location>
</feature>
<evidence type="ECO:0000313" key="4">
    <source>
        <dbReference type="Proteomes" id="UP000564378"/>
    </source>
</evidence>
<dbReference type="Proteomes" id="UP000564378">
    <property type="component" value="Unassembled WGS sequence"/>
</dbReference>
<dbReference type="PANTHER" id="PTHR43283:SF3">
    <property type="entry name" value="BETA-LACTAMASE FAMILY PROTEIN (AFU_ORTHOLOGUE AFUA_5G07500)"/>
    <property type="match status" value="1"/>
</dbReference>
<feature type="signal peptide" evidence="1">
    <location>
        <begin position="1"/>
        <end position="20"/>
    </location>
</feature>
<dbReference type="PANTHER" id="PTHR43283">
    <property type="entry name" value="BETA-LACTAMASE-RELATED"/>
    <property type="match status" value="1"/>
</dbReference>
<keyword evidence="1" id="KW-0732">Signal</keyword>
<dbReference type="PROSITE" id="PS51318">
    <property type="entry name" value="TAT"/>
    <property type="match status" value="1"/>
</dbReference>
<accession>A0A842HT86</accession>
<evidence type="ECO:0000259" key="2">
    <source>
        <dbReference type="Pfam" id="PF00144"/>
    </source>
</evidence>
<dbReference type="AlphaFoldDB" id="A0A842HT86"/>
<evidence type="ECO:0000313" key="3">
    <source>
        <dbReference type="EMBL" id="MBC2776232.1"/>
    </source>
</evidence>
<organism evidence="3 4">
    <name type="scientific">Parasphingopyxis marina</name>
    <dbReference type="NCBI Taxonomy" id="2761622"/>
    <lineage>
        <taxon>Bacteria</taxon>
        <taxon>Pseudomonadati</taxon>
        <taxon>Pseudomonadota</taxon>
        <taxon>Alphaproteobacteria</taxon>
        <taxon>Sphingomonadales</taxon>
        <taxon>Sphingomonadaceae</taxon>
        <taxon>Parasphingopyxis</taxon>
    </lineage>
</organism>
<protein>
    <submittedName>
        <fullName evidence="3">Beta-lactamase family protein</fullName>
    </submittedName>
</protein>
<name>A0A842HT86_9SPHN</name>
<gene>
    <name evidence="3" type="ORF">H6P80_01230</name>
</gene>
<dbReference type="InterPro" id="IPR006311">
    <property type="entry name" value="TAT_signal"/>
</dbReference>
<comment type="caution">
    <text evidence="3">The sequence shown here is derived from an EMBL/GenBank/DDBJ whole genome shotgun (WGS) entry which is preliminary data.</text>
</comment>
<dbReference type="Pfam" id="PF00144">
    <property type="entry name" value="Beta-lactamase"/>
    <property type="match status" value="1"/>
</dbReference>
<dbReference type="RefSeq" id="WP_185799534.1">
    <property type="nucleotide sequence ID" value="NZ_JACJVJ010000001.1"/>
</dbReference>
<keyword evidence="4" id="KW-1185">Reference proteome</keyword>
<dbReference type="EMBL" id="JACJVJ010000001">
    <property type="protein sequence ID" value="MBC2776232.1"/>
    <property type="molecule type" value="Genomic_DNA"/>
</dbReference>
<dbReference type="InterPro" id="IPR001466">
    <property type="entry name" value="Beta-lactam-related"/>
</dbReference>
<dbReference type="InterPro" id="IPR050789">
    <property type="entry name" value="Diverse_Enzym_Activities"/>
</dbReference>
<reference evidence="3 4" key="1">
    <citation type="submission" date="2020-08" db="EMBL/GenBank/DDBJ databases">
        <title>Draft genome sequence of Parasphingopyxis sp. GrpM-11.</title>
        <authorList>
            <person name="Oh J."/>
            <person name="Roh D.-H."/>
        </authorList>
    </citation>
    <scope>NUCLEOTIDE SEQUENCE [LARGE SCALE GENOMIC DNA]</scope>
    <source>
        <strain evidence="3 4">GrpM-11</strain>
    </source>
</reference>
<proteinExistence type="predicted"/>